<reference evidence="9" key="1">
    <citation type="submission" date="2014-08" db="EMBL/GenBank/DDBJ databases">
        <authorList>
            <person name="Murali S."/>
            <person name="Richards S."/>
            <person name="Bandaranaike D."/>
            <person name="Bellair M."/>
            <person name="Blankenburg K."/>
            <person name="Chao H."/>
            <person name="Dinh H."/>
            <person name="Doddapaneni H."/>
            <person name="Dugan-Rocha S."/>
            <person name="Elkadiri S."/>
            <person name="Gnanaolivu R."/>
            <person name="Hughes D."/>
            <person name="Lee S."/>
            <person name="Li M."/>
            <person name="Ming W."/>
            <person name="Munidasa M."/>
            <person name="Muniz J."/>
            <person name="Nguyen L."/>
            <person name="Osuji N."/>
            <person name="Pu L.-L."/>
            <person name="Puazo M."/>
            <person name="Skinner E."/>
            <person name="Qu C."/>
            <person name="Quiroz J."/>
            <person name="Raj R."/>
            <person name="Weissenberger G."/>
            <person name="Xin Y."/>
            <person name="Zou X."/>
            <person name="Han Y."/>
            <person name="Worley K."/>
            <person name="Muzny D."/>
            <person name="Gibbs R."/>
        </authorList>
    </citation>
    <scope>NUCLEOTIDE SEQUENCE</scope>
    <source>
        <strain evidence="9">HAZT.00-mixed</strain>
        <tissue evidence="9">Whole organism</tissue>
    </source>
</reference>
<reference evidence="9" key="2">
    <citation type="journal article" date="2018" name="Environ. Sci. Technol.">
        <title>The Toxicogenome of Hyalella azteca: A Model for Sediment Ecotoxicology and Evolutionary Toxicology.</title>
        <authorList>
            <person name="Poynton H.C."/>
            <person name="Hasenbein S."/>
            <person name="Benoit J.B."/>
            <person name="Sepulveda M.S."/>
            <person name="Poelchau M.F."/>
            <person name="Hughes D.S.T."/>
            <person name="Murali S.C."/>
            <person name="Chen S."/>
            <person name="Glastad K.M."/>
            <person name="Goodisman M.A.D."/>
            <person name="Werren J.H."/>
            <person name="Vineis J.H."/>
            <person name="Bowen J.L."/>
            <person name="Friedrich M."/>
            <person name="Jones J."/>
            <person name="Robertson H.M."/>
            <person name="Feyereisen R."/>
            <person name="Mechler-Hickson A."/>
            <person name="Mathers N."/>
            <person name="Lee C.E."/>
            <person name="Colbourne J.K."/>
            <person name="Biales A."/>
            <person name="Johnston J.S."/>
            <person name="Wellborn G.A."/>
            <person name="Rosendale A.J."/>
            <person name="Cridge A.G."/>
            <person name="Munoz-Torres M.C."/>
            <person name="Bain P.A."/>
            <person name="Manny A.R."/>
            <person name="Major K.M."/>
            <person name="Lambert F.N."/>
            <person name="Vulpe C.D."/>
            <person name="Tuck P."/>
            <person name="Blalock B.J."/>
            <person name="Lin Y.Y."/>
            <person name="Smith M.E."/>
            <person name="Ochoa-Acuna H."/>
            <person name="Chen M.M."/>
            <person name="Childers C.P."/>
            <person name="Qu J."/>
            <person name="Dugan S."/>
            <person name="Lee S.L."/>
            <person name="Chao H."/>
            <person name="Dinh H."/>
            <person name="Han Y."/>
            <person name="Doddapaneni H."/>
            <person name="Worley K.C."/>
            <person name="Muzny D.M."/>
            <person name="Gibbs R.A."/>
            <person name="Richards S."/>
        </authorList>
    </citation>
    <scope>NUCLEOTIDE SEQUENCE</scope>
    <source>
        <strain evidence="9">HAZT.00-mixed</strain>
        <tissue evidence="9">Whole organism</tissue>
    </source>
</reference>
<dbReference type="InterPro" id="IPR013766">
    <property type="entry name" value="Thioredoxin_domain"/>
</dbReference>
<dbReference type="Proteomes" id="UP000711488">
    <property type="component" value="Unassembled WGS sequence"/>
</dbReference>
<organism evidence="9">
    <name type="scientific">Hyalella azteca</name>
    <name type="common">Amphipod</name>
    <dbReference type="NCBI Taxonomy" id="294128"/>
    <lineage>
        <taxon>Eukaryota</taxon>
        <taxon>Metazoa</taxon>
        <taxon>Ecdysozoa</taxon>
        <taxon>Arthropoda</taxon>
        <taxon>Crustacea</taxon>
        <taxon>Multicrustacea</taxon>
        <taxon>Malacostraca</taxon>
        <taxon>Eumalacostraca</taxon>
        <taxon>Peracarida</taxon>
        <taxon>Amphipoda</taxon>
        <taxon>Senticaudata</taxon>
        <taxon>Talitrida</taxon>
        <taxon>Talitroidea</taxon>
        <taxon>Hyalellidae</taxon>
        <taxon>Hyalella</taxon>
    </lineage>
</organism>
<evidence type="ECO:0000256" key="4">
    <source>
        <dbReference type="ARBA" id="ARBA00023006"/>
    </source>
</evidence>
<dbReference type="PROSITE" id="PS00636">
    <property type="entry name" value="DNAJ_1"/>
    <property type="match status" value="1"/>
</dbReference>
<dbReference type="Gene3D" id="1.10.287.110">
    <property type="entry name" value="DnaJ domain"/>
    <property type="match status" value="1"/>
</dbReference>
<accession>A0A6A0HAS8</accession>
<feature type="domain" description="Thioredoxin" evidence="8">
    <location>
        <begin position="423"/>
        <end position="524"/>
    </location>
</feature>
<feature type="non-terminal residue" evidence="9">
    <location>
        <position position="1"/>
    </location>
</feature>
<dbReference type="Gene3D" id="3.40.30.10">
    <property type="entry name" value="Glutaredoxin"/>
    <property type="match status" value="5"/>
</dbReference>
<dbReference type="GO" id="GO:0005788">
    <property type="term" value="C:endoplasmic reticulum lumen"/>
    <property type="evidence" value="ECO:0007669"/>
    <property type="project" value="TreeGrafter"/>
</dbReference>
<dbReference type="InterPro" id="IPR018253">
    <property type="entry name" value="DnaJ_domain_CS"/>
</dbReference>
<comment type="subcellular location">
    <subcellularLocation>
        <location evidence="1">Endoplasmic reticulum membrane</location>
        <topology evidence="1">Single-pass type IV membrane protein</topology>
    </subcellularLocation>
</comment>
<feature type="domain" description="J" evidence="7">
    <location>
        <begin position="1"/>
        <end position="32"/>
    </location>
</feature>
<dbReference type="InterPro" id="IPR052460">
    <property type="entry name" value="ER_disulfide_reductase"/>
</dbReference>
<proteinExistence type="predicted"/>
<dbReference type="PANTHER" id="PTHR44340">
    <property type="entry name" value="DNAJ HOMOLOG SUBFAMILY C MEMBER 10"/>
    <property type="match status" value="1"/>
</dbReference>
<dbReference type="PRINTS" id="PR00421">
    <property type="entry name" value="THIOREDOXIN"/>
</dbReference>
<dbReference type="EMBL" id="JQDR03002800">
    <property type="protein sequence ID" value="KAA0202878.1"/>
    <property type="molecule type" value="Genomic_DNA"/>
</dbReference>
<dbReference type="AlphaFoldDB" id="A0A6A0HAS8"/>
<evidence type="ECO:0000259" key="7">
    <source>
        <dbReference type="PROSITE" id="PS50076"/>
    </source>
</evidence>
<dbReference type="PROSITE" id="PS00194">
    <property type="entry name" value="THIOREDOXIN_1"/>
    <property type="match status" value="2"/>
</dbReference>
<comment type="caution">
    <text evidence="9">The sequence shown here is derived from an EMBL/GenBank/DDBJ whole genome shotgun (WGS) entry which is preliminary data.</text>
</comment>
<sequence>EDPDADKKFIRINRAYEVLKDEELRKKYDQFGEEGLDDSHSGKGYHSWTYYRDNFGIYDDDPEIITLSRTDFDASVSGSDTPWFINFYHPMCSHCHTLAPDWRWLSIELQGVVRIGAVNCDDEYLLCSQQGVRGYPSLIAYPGKEKFYLEKTRELLASFILDRLPTGHGIPVTTGMLYNMRRLHSAPDKHVLLSNKPWLLASFSSNKLFDDFKMTLTKLAAIFSLNISLGDEDVLLQYYPSALVLGSATAILADDRSAQDIAKDVLALLPPLPLIDNDEFTKLHSEIVSSSSGTEGSRQPGWLVQFSSENDDVDDELRKLAGLAAPLPCHRVLCSSLSPGLDCDSLSITKTPAFVLFKPGGGYEMHHVILYPHYGRLMAQDIANFAREAAGAPHFCTLTPKEFPSVLSAGSIWFIDFYAPWCPPCMRLLPQFRKASVLMQLEHRPVQPVHFASFKSSVLERRSNEIWVVDFFANWCGPCIAMAPEYRRFSRIVSSIEDVFVASVDCADYGSFCSEQGVRSYPTVRIYRPNARPNDFSTYNDYARDAASFKRWLYSHLPSSVTALNDRTFEQILRSSEPWLVDFFAPWCGHCHVFAPEFEDMARRLEGKVKLGKVDCQAFQWLCQGAGVGAYPTVMFYKGALKTQNARQNPRGELLNTLDPDAIVSHLTWRLQQEEEVASRKTLPKDEL</sequence>
<protein>
    <recommendedName>
        <fullName evidence="2">DnaJ homolog subfamily C member 10</fullName>
    </recommendedName>
    <alternativeName>
        <fullName evidence="3">DnaJ homolog subfamily C member 16</fullName>
    </alternativeName>
    <alternativeName>
        <fullName evidence="6">Endoplasmic reticulum DNA J domain-containing protein 8</fullName>
    </alternativeName>
</protein>
<feature type="domain" description="Thioredoxin" evidence="8">
    <location>
        <begin position="22"/>
        <end position="192"/>
    </location>
</feature>
<dbReference type="GO" id="GO:0006914">
    <property type="term" value="P:autophagy"/>
    <property type="evidence" value="ECO:0007669"/>
    <property type="project" value="UniProtKB-KW"/>
</dbReference>
<dbReference type="Pfam" id="PF00085">
    <property type="entry name" value="Thioredoxin"/>
    <property type="match status" value="4"/>
</dbReference>
<name>A0A6A0HAS8_HYAAZ</name>
<comment type="function">
    <text evidence="5">Plays an important role in regulating the size of autophagosomes during the formation process.</text>
</comment>
<dbReference type="GO" id="GO:0036498">
    <property type="term" value="P:IRE1-mediated unfolded protein response"/>
    <property type="evidence" value="ECO:0007669"/>
    <property type="project" value="TreeGrafter"/>
</dbReference>
<dbReference type="InterPro" id="IPR001623">
    <property type="entry name" value="DnaJ_domain"/>
</dbReference>
<dbReference type="PROSITE" id="PS51352">
    <property type="entry name" value="THIOREDOXIN_2"/>
    <property type="match status" value="3"/>
</dbReference>
<evidence type="ECO:0000256" key="3">
    <source>
        <dbReference type="ARBA" id="ARBA00020921"/>
    </source>
</evidence>
<dbReference type="PROSITE" id="PS50076">
    <property type="entry name" value="DNAJ_2"/>
    <property type="match status" value="1"/>
</dbReference>
<evidence type="ECO:0000256" key="6">
    <source>
        <dbReference type="ARBA" id="ARBA00035043"/>
    </source>
</evidence>
<gene>
    <name evidence="9" type="ORF">HAZT_HAZT007238</name>
</gene>
<dbReference type="GO" id="GO:0051787">
    <property type="term" value="F:misfolded protein binding"/>
    <property type="evidence" value="ECO:0007669"/>
    <property type="project" value="TreeGrafter"/>
</dbReference>
<dbReference type="GO" id="GO:0005789">
    <property type="term" value="C:endoplasmic reticulum membrane"/>
    <property type="evidence" value="ECO:0007669"/>
    <property type="project" value="UniProtKB-SubCell"/>
</dbReference>
<dbReference type="OrthoDB" id="5810603at2759"/>
<dbReference type="GO" id="GO:0015035">
    <property type="term" value="F:protein-disulfide reductase activity"/>
    <property type="evidence" value="ECO:0007669"/>
    <property type="project" value="TreeGrafter"/>
</dbReference>
<dbReference type="InterPro" id="IPR017937">
    <property type="entry name" value="Thioredoxin_CS"/>
</dbReference>
<evidence type="ECO:0000256" key="2">
    <source>
        <dbReference type="ARBA" id="ARBA00020920"/>
    </source>
</evidence>
<dbReference type="PRINTS" id="PR00625">
    <property type="entry name" value="JDOMAIN"/>
</dbReference>
<keyword evidence="4" id="KW-0072">Autophagy</keyword>
<dbReference type="InterPro" id="IPR036869">
    <property type="entry name" value="J_dom_sf"/>
</dbReference>
<dbReference type="PANTHER" id="PTHR44340:SF1">
    <property type="entry name" value="DNAJ HOMOLOG SUBFAMILY C MEMBER 10"/>
    <property type="match status" value="1"/>
</dbReference>
<reference evidence="9" key="3">
    <citation type="submission" date="2019-06" db="EMBL/GenBank/DDBJ databases">
        <authorList>
            <person name="Poynton C."/>
            <person name="Hasenbein S."/>
            <person name="Benoit J.B."/>
            <person name="Sepulveda M.S."/>
            <person name="Poelchau M.F."/>
            <person name="Murali S.C."/>
            <person name="Chen S."/>
            <person name="Glastad K.M."/>
            <person name="Werren J.H."/>
            <person name="Vineis J.H."/>
            <person name="Bowen J.L."/>
            <person name="Friedrich M."/>
            <person name="Jones J."/>
            <person name="Robertson H.M."/>
            <person name="Feyereisen R."/>
            <person name="Mechler-Hickson A."/>
            <person name="Mathers N."/>
            <person name="Lee C.E."/>
            <person name="Colbourne J.K."/>
            <person name="Biales A."/>
            <person name="Johnston J.S."/>
            <person name="Wellborn G.A."/>
            <person name="Rosendale A.J."/>
            <person name="Cridge A.G."/>
            <person name="Munoz-Torres M.C."/>
            <person name="Bain P.A."/>
            <person name="Manny A.R."/>
            <person name="Major K.M."/>
            <person name="Lambert F.N."/>
            <person name="Vulpe C.D."/>
            <person name="Tuck P."/>
            <person name="Blalock B.J."/>
            <person name="Lin Y.-Y."/>
            <person name="Smith M.E."/>
            <person name="Ochoa-Acuna H."/>
            <person name="Chen M.-J.M."/>
            <person name="Childers C.P."/>
            <person name="Qu J."/>
            <person name="Dugan S."/>
            <person name="Lee S.L."/>
            <person name="Chao H."/>
            <person name="Dinh H."/>
            <person name="Han Y."/>
            <person name="Doddapaneni H."/>
            <person name="Worley K.C."/>
            <person name="Muzny D.M."/>
            <person name="Gibbs R.A."/>
            <person name="Richards S."/>
        </authorList>
    </citation>
    <scope>NUCLEOTIDE SEQUENCE</scope>
    <source>
        <strain evidence="9">HAZT.00-mixed</strain>
        <tissue evidence="9">Whole organism</tissue>
    </source>
</reference>
<evidence type="ECO:0000313" key="9">
    <source>
        <dbReference type="EMBL" id="KAA0202878.1"/>
    </source>
</evidence>
<dbReference type="GO" id="GO:0016671">
    <property type="term" value="F:oxidoreductase activity, acting on a sulfur group of donors, disulfide as acceptor"/>
    <property type="evidence" value="ECO:0007669"/>
    <property type="project" value="TreeGrafter"/>
</dbReference>
<evidence type="ECO:0000259" key="8">
    <source>
        <dbReference type="PROSITE" id="PS51352"/>
    </source>
</evidence>
<dbReference type="InterPro" id="IPR036249">
    <property type="entry name" value="Thioredoxin-like_sf"/>
</dbReference>
<dbReference type="SUPFAM" id="SSF52833">
    <property type="entry name" value="Thioredoxin-like"/>
    <property type="match status" value="4"/>
</dbReference>
<dbReference type="CDD" id="cd02947">
    <property type="entry name" value="TRX_family"/>
    <property type="match status" value="1"/>
</dbReference>
<feature type="domain" description="Thioredoxin" evidence="8">
    <location>
        <begin position="527"/>
        <end position="688"/>
    </location>
</feature>
<evidence type="ECO:0000256" key="1">
    <source>
        <dbReference type="ARBA" id="ARBA00004163"/>
    </source>
</evidence>
<evidence type="ECO:0000256" key="5">
    <source>
        <dbReference type="ARBA" id="ARBA00035002"/>
    </source>
</evidence>